<reference evidence="18 19" key="1">
    <citation type="journal article" date="2015" name="Genome Announc.">
        <title>Expanding the biotechnology potential of lactobacilli through comparative genomics of 213 strains and associated genera.</title>
        <authorList>
            <person name="Sun Z."/>
            <person name="Harris H.M."/>
            <person name="McCann A."/>
            <person name="Guo C."/>
            <person name="Argimon S."/>
            <person name="Zhang W."/>
            <person name="Yang X."/>
            <person name="Jeffery I.B."/>
            <person name="Cooney J.C."/>
            <person name="Kagawa T.F."/>
            <person name="Liu W."/>
            <person name="Song Y."/>
            <person name="Salvetti E."/>
            <person name="Wrobel A."/>
            <person name="Rasinkangas P."/>
            <person name="Parkhill J."/>
            <person name="Rea M.C."/>
            <person name="O'Sullivan O."/>
            <person name="Ritari J."/>
            <person name="Douillard F.P."/>
            <person name="Paul Ross R."/>
            <person name="Yang R."/>
            <person name="Briner A.E."/>
            <person name="Felis G.E."/>
            <person name="de Vos W.M."/>
            <person name="Barrangou R."/>
            <person name="Klaenhammer T.R."/>
            <person name="Caufield P.W."/>
            <person name="Cui Y."/>
            <person name="Zhang H."/>
            <person name="O'Toole P.W."/>
        </authorList>
    </citation>
    <scope>NUCLEOTIDE SEQUENCE [LARGE SCALE GENOMIC DNA]</scope>
    <source>
        <strain evidence="18 19">DSM 6629</strain>
    </source>
</reference>
<dbReference type="EC" id="2.4.99.28" evidence="14"/>
<keyword evidence="18" id="KW-0131">Cell cycle</keyword>
<sequence length="419" mass="46253">MTVFCFLKKFYNEKDIILHKKGTARVRQKIHYLNYHILIPYLLLVVFGIIMVYSSSSDILLVNGFKPATYGIRQAIYALVAFFGFGVPIFALKIDVFKSRKFVVWFFMISCALLAFLVVMKIFKGSSAAVNGAVGWINLGFINLQPLEVAKFALVIYLAYVLDRRDGKLVKGQIVQNLSHPAILSAVMMCLVIVEPDFGGTAILFMIVLVMFSVSGVPTSIALRWLLGIIVIVAAVVVLIIIWNPKFLQESYQFQRLMSFLHPFELEKKGGAQLVNSYYAIHNGGLVGVGLGNSMQKRGYLPEPYTDFILSIAAEEIGTLGAIAILGLLFYLMWSIMEVGLYATSQFNALVCFGVTTILFTETIFNVGAVLGLLPITGVTLPFISYGGSSMIVLTSCVALVLNISANEKIKKHMEESVA</sequence>
<evidence type="ECO:0000256" key="4">
    <source>
        <dbReference type="ARBA" id="ARBA00022692"/>
    </source>
</evidence>
<keyword evidence="7 17" id="KW-1133">Transmembrane helix</keyword>
<evidence type="ECO:0000256" key="16">
    <source>
        <dbReference type="ARBA" id="ARBA00049966"/>
    </source>
</evidence>
<feature type="transmembrane region" description="Helical" evidence="17">
    <location>
        <begin position="35"/>
        <end position="54"/>
    </location>
</feature>
<comment type="subcellular location">
    <subcellularLocation>
        <location evidence="1">Membrane</location>
        <topology evidence="1">Multi-pass membrane protein</topology>
    </subcellularLocation>
</comment>
<evidence type="ECO:0000256" key="2">
    <source>
        <dbReference type="ARBA" id="ARBA00022676"/>
    </source>
</evidence>
<keyword evidence="3" id="KW-0808">Transferase</keyword>
<evidence type="ECO:0000256" key="17">
    <source>
        <dbReference type="SAM" id="Phobius"/>
    </source>
</evidence>
<evidence type="ECO:0000256" key="1">
    <source>
        <dbReference type="ARBA" id="ARBA00004141"/>
    </source>
</evidence>
<accession>A0ABR5PSQ2</accession>
<dbReference type="Proteomes" id="UP000051735">
    <property type="component" value="Unassembled WGS sequence"/>
</dbReference>
<protein>
    <recommendedName>
        <fullName evidence="12">Probable peptidoglycan glycosyltransferase FtsW</fullName>
        <ecNumber evidence="14">2.4.99.28</ecNumber>
    </recommendedName>
    <alternativeName>
        <fullName evidence="13">Cell division protein FtsW</fullName>
    </alternativeName>
    <alternativeName>
        <fullName evidence="10">Cell wall polymerase</fullName>
    </alternativeName>
    <alternativeName>
        <fullName evidence="9">Peptidoglycan polymerase</fullName>
    </alternativeName>
</protein>
<keyword evidence="18" id="KW-0132">Cell division</keyword>
<evidence type="ECO:0000256" key="5">
    <source>
        <dbReference type="ARBA" id="ARBA00022960"/>
    </source>
</evidence>
<dbReference type="EMBL" id="AZGN01000013">
    <property type="protein sequence ID" value="KRM33995.1"/>
    <property type="molecule type" value="Genomic_DNA"/>
</dbReference>
<proteinExistence type="inferred from homology"/>
<feature type="transmembrane region" description="Helical" evidence="17">
    <location>
        <begin position="174"/>
        <end position="194"/>
    </location>
</feature>
<dbReference type="PANTHER" id="PTHR30474:SF2">
    <property type="entry name" value="PEPTIDOGLYCAN GLYCOSYLTRANSFERASE FTSW-RELATED"/>
    <property type="match status" value="1"/>
</dbReference>
<comment type="catalytic activity">
    <reaction evidence="15">
        <text>[GlcNAc-(1-&gt;4)-Mur2Ac(oyl-L-Ala-gamma-D-Glu-L-Lys-D-Ala-D-Ala)](n)-di-trans,octa-cis-undecaprenyl diphosphate + beta-D-GlcNAc-(1-&gt;4)-Mur2Ac(oyl-L-Ala-gamma-D-Glu-L-Lys-D-Ala-D-Ala)-di-trans,octa-cis-undecaprenyl diphosphate = [GlcNAc-(1-&gt;4)-Mur2Ac(oyl-L-Ala-gamma-D-Glu-L-Lys-D-Ala-D-Ala)](n+1)-di-trans,octa-cis-undecaprenyl diphosphate + di-trans,octa-cis-undecaprenyl diphosphate + H(+)</text>
        <dbReference type="Rhea" id="RHEA:23708"/>
        <dbReference type="Rhea" id="RHEA-COMP:9602"/>
        <dbReference type="Rhea" id="RHEA-COMP:9603"/>
        <dbReference type="ChEBI" id="CHEBI:15378"/>
        <dbReference type="ChEBI" id="CHEBI:58405"/>
        <dbReference type="ChEBI" id="CHEBI:60033"/>
        <dbReference type="ChEBI" id="CHEBI:78435"/>
        <dbReference type="EC" id="2.4.99.28"/>
    </reaction>
</comment>
<feature type="transmembrane region" description="Helical" evidence="17">
    <location>
        <begin position="135"/>
        <end position="162"/>
    </location>
</feature>
<dbReference type="PROSITE" id="PS00428">
    <property type="entry name" value="FTSW_RODA_SPOVE"/>
    <property type="match status" value="1"/>
</dbReference>
<evidence type="ECO:0000256" key="7">
    <source>
        <dbReference type="ARBA" id="ARBA00022989"/>
    </source>
</evidence>
<evidence type="ECO:0000256" key="10">
    <source>
        <dbReference type="ARBA" id="ARBA00033270"/>
    </source>
</evidence>
<dbReference type="PANTHER" id="PTHR30474">
    <property type="entry name" value="CELL CYCLE PROTEIN"/>
    <property type="match status" value="1"/>
</dbReference>
<name>A0ABR5PSQ2_9LACO</name>
<evidence type="ECO:0000256" key="8">
    <source>
        <dbReference type="ARBA" id="ARBA00023136"/>
    </source>
</evidence>
<evidence type="ECO:0000313" key="19">
    <source>
        <dbReference type="Proteomes" id="UP000051735"/>
    </source>
</evidence>
<evidence type="ECO:0000256" key="9">
    <source>
        <dbReference type="ARBA" id="ARBA00032370"/>
    </source>
</evidence>
<keyword evidence="8 17" id="KW-0472">Membrane</keyword>
<comment type="similarity">
    <text evidence="11">Belongs to the SEDS family. FtsW subfamily.</text>
</comment>
<keyword evidence="2" id="KW-0328">Glycosyltransferase</keyword>
<comment type="function">
    <text evidence="16">Peptidoglycan polymerase that is essential for cell division.</text>
</comment>
<evidence type="ECO:0000256" key="15">
    <source>
        <dbReference type="ARBA" id="ARBA00049902"/>
    </source>
</evidence>
<dbReference type="Pfam" id="PF01098">
    <property type="entry name" value="FTSW_RODA_SPOVE"/>
    <property type="match status" value="1"/>
</dbReference>
<evidence type="ECO:0000256" key="6">
    <source>
        <dbReference type="ARBA" id="ARBA00022984"/>
    </source>
</evidence>
<feature type="transmembrane region" description="Helical" evidence="17">
    <location>
        <begin position="200"/>
        <end position="218"/>
    </location>
</feature>
<feature type="transmembrane region" description="Helical" evidence="17">
    <location>
        <begin position="349"/>
        <end position="371"/>
    </location>
</feature>
<feature type="transmembrane region" description="Helical" evidence="17">
    <location>
        <begin position="317"/>
        <end position="337"/>
    </location>
</feature>
<evidence type="ECO:0000256" key="13">
    <source>
        <dbReference type="ARBA" id="ARBA00041418"/>
    </source>
</evidence>
<feature type="transmembrane region" description="Helical" evidence="17">
    <location>
        <begin position="383"/>
        <end position="404"/>
    </location>
</feature>
<organism evidence="18 19">
    <name type="scientific">Lactobacillus intestinalis DSM 6629</name>
    <dbReference type="NCBI Taxonomy" id="1423761"/>
    <lineage>
        <taxon>Bacteria</taxon>
        <taxon>Bacillati</taxon>
        <taxon>Bacillota</taxon>
        <taxon>Bacilli</taxon>
        <taxon>Lactobacillales</taxon>
        <taxon>Lactobacillaceae</taxon>
        <taxon>Lactobacillus</taxon>
    </lineage>
</organism>
<gene>
    <name evidence="18" type="ORF">FC44_GL000675</name>
</gene>
<keyword evidence="4 17" id="KW-0812">Transmembrane</keyword>
<evidence type="ECO:0000256" key="14">
    <source>
        <dbReference type="ARBA" id="ARBA00044770"/>
    </source>
</evidence>
<evidence type="ECO:0000313" key="18">
    <source>
        <dbReference type="EMBL" id="KRM33995.1"/>
    </source>
</evidence>
<keyword evidence="19" id="KW-1185">Reference proteome</keyword>
<dbReference type="InterPro" id="IPR001182">
    <property type="entry name" value="FtsW/RodA"/>
</dbReference>
<keyword evidence="5" id="KW-0133">Cell shape</keyword>
<feature type="transmembrane region" description="Helical" evidence="17">
    <location>
        <begin position="225"/>
        <end position="243"/>
    </location>
</feature>
<feature type="transmembrane region" description="Helical" evidence="17">
    <location>
        <begin position="74"/>
        <end position="92"/>
    </location>
</feature>
<comment type="caution">
    <text evidence="18">The sequence shown here is derived from an EMBL/GenBank/DDBJ whole genome shotgun (WGS) entry which is preliminary data.</text>
</comment>
<dbReference type="GO" id="GO:0051301">
    <property type="term" value="P:cell division"/>
    <property type="evidence" value="ECO:0007669"/>
    <property type="project" value="UniProtKB-KW"/>
</dbReference>
<evidence type="ECO:0000256" key="11">
    <source>
        <dbReference type="ARBA" id="ARBA00038053"/>
    </source>
</evidence>
<evidence type="ECO:0000256" key="12">
    <source>
        <dbReference type="ARBA" id="ARBA00041185"/>
    </source>
</evidence>
<evidence type="ECO:0000256" key="3">
    <source>
        <dbReference type="ARBA" id="ARBA00022679"/>
    </source>
</evidence>
<feature type="transmembrane region" description="Helical" evidence="17">
    <location>
        <begin position="104"/>
        <end position="123"/>
    </location>
</feature>
<keyword evidence="6" id="KW-0573">Peptidoglycan synthesis</keyword>
<dbReference type="InterPro" id="IPR018365">
    <property type="entry name" value="Cell_cycle_FtsW-rel_CS"/>
</dbReference>